<evidence type="ECO:0000313" key="2">
    <source>
        <dbReference type="Proteomes" id="UP000625283"/>
    </source>
</evidence>
<dbReference type="CDD" id="cd00564">
    <property type="entry name" value="TMP_TenI"/>
    <property type="match status" value="1"/>
</dbReference>
<gene>
    <name evidence="1" type="ORF">JKG61_11190</name>
</gene>
<dbReference type="EMBL" id="JAERTY010000005">
    <property type="protein sequence ID" value="MBL1409316.1"/>
    <property type="molecule type" value="Genomic_DNA"/>
</dbReference>
<dbReference type="Gene3D" id="3.20.20.70">
    <property type="entry name" value="Aldolase class I"/>
    <property type="match status" value="1"/>
</dbReference>
<sequence length="194" mass="22177">MRIITLPGPTPHESRLIRMFVSYTDVIVHIRKPTMSIPEMDEFLAGFTPEERKKLVLHSYPDLSRTWGLERLHYPASLRPPSLQADGHTGYRISTSVHSWAEFNSLSSSYQDAFISPVFSSISKKGYRPNEDLHCTEKRENFSTNLIALGGIATHNIELLKQNVEDVALCGSVWLSDDPFAQFKTCYNLWYNQL</sequence>
<dbReference type="Proteomes" id="UP000625283">
    <property type="component" value="Unassembled WGS sequence"/>
</dbReference>
<protein>
    <submittedName>
        <fullName evidence="1">Thiamine phosphate synthase</fullName>
    </submittedName>
</protein>
<evidence type="ECO:0000313" key="1">
    <source>
        <dbReference type="EMBL" id="MBL1409316.1"/>
    </source>
</evidence>
<dbReference type="InterPro" id="IPR022998">
    <property type="entry name" value="ThiamineP_synth_TenI"/>
</dbReference>
<organism evidence="1 2">
    <name type="scientific">Sphingobacterium faecale</name>
    <dbReference type="NCBI Taxonomy" id="2803775"/>
    <lineage>
        <taxon>Bacteria</taxon>
        <taxon>Pseudomonadati</taxon>
        <taxon>Bacteroidota</taxon>
        <taxon>Sphingobacteriia</taxon>
        <taxon>Sphingobacteriales</taxon>
        <taxon>Sphingobacteriaceae</taxon>
        <taxon>Sphingobacterium</taxon>
    </lineage>
</organism>
<reference evidence="1 2" key="1">
    <citation type="submission" date="2021-01" db="EMBL/GenBank/DDBJ databases">
        <title>C459-1 draft genome sequence.</title>
        <authorList>
            <person name="Zhang X.-F."/>
        </authorList>
    </citation>
    <scope>NUCLEOTIDE SEQUENCE [LARGE SCALE GENOMIC DNA]</scope>
    <source>
        <strain evidence="2">C459-1</strain>
    </source>
</reference>
<dbReference type="RefSeq" id="WP_202103064.1">
    <property type="nucleotide sequence ID" value="NZ_JAERTY010000005.1"/>
</dbReference>
<dbReference type="InterPro" id="IPR036206">
    <property type="entry name" value="ThiamineP_synth_sf"/>
</dbReference>
<accession>A0ABS1R617</accession>
<keyword evidence="2" id="KW-1185">Reference proteome</keyword>
<name>A0ABS1R617_9SPHI</name>
<proteinExistence type="predicted"/>
<comment type="caution">
    <text evidence="1">The sequence shown here is derived from an EMBL/GenBank/DDBJ whole genome shotgun (WGS) entry which is preliminary data.</text>
</comment>
<dbReference type="InterPro" id="IPR013785">
    <property type="entry name" value="Aldolase_TIM"/>
</dbReference>
<dbReference type="SUPFAM" id="SSF51391">
    <property type="entry name" value="Thiamin phosphate synthase"/>
    <property type="match status" value="1"/>
</dbReference>